<dbReference type="STRING" id="1891675.B1H58_04020"/>
<reference evidence="1 2" key="1">
    <citation type="submission" date="2017-02" db="EMBL/GenBank/DDBJ databases">
        <title>Complete genome sequence of the drought resistance-promoting endophyte Pantoea alhagi LTYR-11Z.</title>
        <authorList>
            <person name="Zhang L."/>
        </authorList>
    </citation>
    <scope>NUCLEOTIDE SEQUENCE [LARGE SCALE GENOMIC DNA]</scope>
    <source>
        <strain evidence="1 2">LTYR-11Z</strain>
    </source>
</reference>
<dbReference type="Gene3D" id="3.40.1000.10">
    <property type="entry name" value="Mog1/PsbP, alpha/beta/alpha sandwich"/>
    <property type="match status" value="1"/>
</dbReference>
<dbReference type="OrthoDB" id="8775251at2"/>
<dbReference type="KEGG" id="palh:B1H58_04020"/>
<dbReference type="AlphaFoldDB" id="A0A1W6B2F1"/>
<gene>
    <name evidence="1" type="ORF">B1H58_04020</name>
</gene>
<dbReference type="Pfam" id="PF08786">
    <property type="entry name" value="DcrB"/>
    <property type="match status" value="1"/>
</dbReference>
<sequence>MKYSLQEASFSLFPAVWQDATINILRDEESGLSLVISRGPIPDESDFEQEFHRQWETLRTQMGDVQQSAFERVSVGPENNIRAVEVETAFTRNGQQLWQKQLAVQVSGQPVMLIFTLSAQRPFSEEDTPRWNAIKQSLTLNANRNS</sequence>
<name>A0A1W6B2F1_9GAMM</name>
<accession>A0A1W6B2F1</accession>
<keyword evidence="2" id="KW-1185">Reference proteome</keyword>
<organism evidence="1 2">
    <name type="scientific">Pantoea alhagi</name>
    <dbReference type="NCBI Taxonomy" id="1891675"/>
    <lineage>
        <taxon>Bacteria</taxon>
        <taxon>Pseudomonadati</taxon>
        <taxon>Pseudomonadota</taxon>
        <taxon>Gammaproteobacteria</taxon>
        <taxon>Enterobacterales</taxon>
        <taxon>Erwiniaceae</taxon>
        <taxon>Pantoea</taxon>
    </lineage>
</organism>
<dbReference type="InterPro" id="IPR014894">
    <property type="entry name" value="DcrB/EagT6"/>
</dbReference>
<protein>
    <recommendedName>
        <fullName evidence="3">DUF1795 domain-containing protein</fullName>
    </recommendedName>
</protein>
<dbReference type="InterPro" id="IPR016123">
    <property type="entry name" value="Mog1/PsbP_a/b/a-sand"/>
</dbReference>
<evidence type="ECO:0000313" key="2">
    <source>
        <dbReference type="Proteomes" id="UP000192900"/>
    </source>
</evidence>
<evidence type="ECO:0008006" key="3">
    <source>
        <dbReference type="Google" id="ProtNLM"/>
    </source>
</evidence>
<dbReference type="RefSeq" id="WP_085068095.1">
    <property type="nucleotide sequence ID" value="NZ_CP019706.1"/>
</dbReference>
<proteinExistence type="predicted"/>
<dbReference type="Proteomes" id="UP000192900">
    <property type="component" value="Chromosome"/>
</dbReference>
<evidence type="ECO:0000313" key="1">
    <source>
        <dbReference type="EMBL" id="ARJ41257.1"/>
    </source>
</evidence>
<dbReference type="EMBL" id="CP019706">
    <property type="protein sequence ID" value="ARJ41257.1"/>
    <property type="molecule type" value="Genomic_DNA"/>
</dbReference>
<dbReference type="SUPFAM" id="SSF55724">
    <property type="entry name" value="Mog1p/PsbP-like"/>
    <property type="match status" value="1"/>
</dbReference>